<feature type="domain" description="HTH luxR-type" evidence="2">
    <location>
        <begin position="136"/>
        <end position="201"/>
    </location>
</feature>
<dbReference type="GO" id="GO:0006355">
    <property type="term" value="P:regulation of DNA-templated transcription"/>
    <property type="evidence" value="ECO:0007669"/>
    <property type="project" value="InterPro"/>
</dbReference>
<organism evidence="3 4">
    <name type="scientific">Thiosulfatimonas sediminis</name>
    <dbReference type="NCBI Taxonomy" id="2675054"/>
    <lineage>
        <taxon>Bacteria</taxon>
        <taxon>Pseudomonadati</taxon>
        <taxon>Pseudomonadota</taxon>
        <taxon>Gammaproteobacteria</taxon>
        <taxon>Thiotrichales</taxon>
        <taxon>Piscirickettsiaceae</taxon>
        <taxon>Thiosulfatimonas</taxon>
    </lineage>
</organism>
<evidence type="ECO:0000313" key="3">
    <source>
        <dbReference type="EMBL" id="BBP44888.1"/>
    </source>
</evidence>
<dbReference type="KEGG" id="tse:THMIRHAS_02610"/>
<protein>
    <recommendedName>
        <fullName evidence="2">HTH luxR-type domain-containing protein</fullName>
    </recommendedName>
</protein>
<dbReference type="EMBL" id="AP021889">
    <property type="protein sequence ID" value="BBP44888.1"/>
    <property type="molecule type" value="Genomic_DNA"/>
</dbReference>
<proteinExistence type="predicted"/>
<dbReference type="Proteomes" id="UP000501726">
    <property type="component" value="Chromosome"/>
</dbReference>
<dbReference type="PANTHER" id="PTHR43214:SF43">
    <property type="entry name" value="TWO-COMPONENT RESPONSE REGULATOR"/>
    <property type="match status" value="1"/>
</dbReference>
<dbReference type="SMART" id="SM00421">
    <property type="entry name" value="HTH_LUXR"/>
    <property type="match status" value="1"/>
</dbReference>
<reference evidence="4" key="1">
    <citation type="submission" date="2019-11" db="EMBL/GenBank/DDBJ databases">
        <title>Isolation and characterization of two novel species in the genus Thiomicrorhabdus.</title>
        <authorList>
            <person name="Mochizuki J."/>
            <person name="Kojima H."/>
            <person name="Fukui M."/>
        </authorList>
    </citation>
    <scope>NUCLEOTIDE SEQUENCE [LARGE SCALE GENOMIC DNA]</scope>
    <source>
        <strain evidence="4">aks77</strain>
    </source>
</reference>
<dbReference type="GO" id="GO:0003677">
    <property type="term" value="F:DNA binding"/>
    <property type="evidence" value="ECO:0007669"/>
    <property type="project" value="UniProtKB-KW"/>
</dbReference>
<gene>
    <name evidence="3" type="ORF">THMIRHAS_02610</name>
</gene>
<dbReference type="SUPFAM" id="SSF46894">
    <property type="entry name" value="C-terminal effector domain of the bipartite response regulators"/>
    <property type="match status" value="1"/>
</dbReference>
<evidence type="ECO:0000313" key="4">
    <source>
        <dbReference type="Proteomes" id="UP000501726"/>
    </source>
</evidence>
<dbReference type="PRINTS" id="PR00038">
    <property type="entry name" value="HTHLUXR"/>
</dbReference>
<accession>A0A6F8PS90</accession>
<sequence>MKPLLLFIKDQNARHNWLTVCEDECFEVESLAQLTQLLGSQSEQQLLFIQINDDVTVNNIIEFAKLGLGIVALSNTPNDAEGIRLFQNGVRGYANTFAAKPRIEQIISTVKAGSIWLGPSIMQAMFASLLQNKLPNNEWQKSLTDREIETTNLVLESMSNREIAEKLGITERTVKAHLRNVFEKLEVTDRLSLVLKIKNWS</sequence>
<dbReference type="Gene3D" id="3.40.50.2300">
    <property type="match status" value="1"/>
</dbReference>
<dbReference type="PANTHER" id="PTHR43214">
    <property type="entry name" value="TWO-COMPONENT RESPONSE REGULATOR"/>
    <property type="match status" value="1"/>
</dbReference>
<dbReference type="InterPro" id="IPR016032">
    <property type="entry name" value="Sig_transdc_resp-reg_C-effctor"/>
</dbReference>
<keyword evidence="1" id="KW-0238">DNA-binding</keyword>
<evidence type="ECO:0000259" key="2">
    <source>
        <dbReference type="PROSITE" id="PS50043"/>
    </source>
</evidence>
<name>A0A6F8PS90_9GAMM</name>
<dbReference type="RefSeq" id="WP_173269709.1">
    <property type="nucleotide sequence ID" value="NZ_AP021889.1"/>
</dbReference>
<dbReference type="InterPro" id="IPR039420">
    <property type="entry name" value="WalR-like"/>
</dbReference>
<dbReference type="AlphaFoldDB" id="A0A6F8PS90"/>
<evidence type="ECO:0000256" key="1">
    <source>
        <dbReference type="ARBA" id="ARBA00023125"/>
    </source>
</evidence>
<dbReference type="InterPro" id="IPR000792">
    <property type="entry name" value="Tscrpt_reg_LuxR_C"/>
</dbReference>
<dbReference type="PROSITE" id="PS50043">
    <property type="entry name" value="HTH_LUXR_2"/>
    <property type="match status" value="1"/>
</dbReference>
<dbReference type="CDD" id="cd06170">
    <property type="entry name" value="LuxR_C_like"/>
    <property type="match status" value="1"/>
</dbReference>
<dbReference type="Pfam" id="PF00196">
    <property type="entry name" value="GerE"/>
    <property type="match status" value="1"/>
</dbReference>
<keyword evidence="4" id="KW-1185">Reference proteome</keyword>